<sequence length="213" mass="23509">MTSRPQGFPSNQEHSSPTSTTCSRLGSDISRASADAPRIVPSAPTGTRLLYDVTRPVHSGILGAYANDWLRVAFVEALVSDERLPDIVTTRRDLDVMFCGRASDAFLDDFNERLRVFECLEDAIEHLETRAVAVRSGQPGPTTVWFATPGNDADVVNQTIEFWAGLDMIALLRGPWPYGPNRHPQPVHRSMHRTQVFIAQPVNDSIALLQEGA</sequence>
<evidence type="ECO:0000313" key="2">
    <source>
        <dbReference type="EMBL" id="GAA2613823.1"/>
    </source>
</evidence>
<evidence type="ECO:0000313" key="3">
    <source>
        <dbReference type="Proteomes" id="UP001501509"/>
    </source>
</evidence>
<keyword evidence="3" id="KW-1185">Reference proteome</keyword>
<name>A0ABP6CH99_9ACTN</name>
<dbReference type="RefSeq" id="WP_344545429.1">
    <property type="nucleotide sequence ID" value="NZ_BAAATD010000008.1"/>
</dbReference>
<accession>A0ABP6CH99</accession>
<protein>
    <submittedName>
        <fullName evidence="2">Uncharacterized protein</fullName>
    </submittedName>
</protein>
<feature type="region of interest" description="Disordered" evidence="1">
    <location>
        <begin position="1"/>
        <end position="25"/>
    </location>
</feature>
<organism evidence="2 3">
    <name type="scientific">Actinomadura fulvescens</name>
    <dbReference type="NCBI Taxonomy" id="46160"/>
    <lineage>
        <taxon>Bacteria</taxon>
        <taxon>Bacillati</taxon>
        <taxon>Actinomycetota</taxon>
        <taxon>Actinomycetes</taxon>
        <taxon>Streptosporangiales</taxon>
        <taxon>Thermomonosporaceae</taxon>
        <taxon>Actinomadura</taxon>
    </lineage>
</organism>
<dbReference type="Proteomes" id="UP001501509">
    <property type="component" value="Unassembled WGS sequence"/>
</dbReference>
<proteinExistence type="predicted"/>
<evidence type="ECO:0000256" key="1">
    <source>
        <dbReference type="SAM" id="MobiDB-lite"/>
    </source>
</evidence>
<comment type="caution">
    <text evidence="2">The sequence shown here is derived from an EMBL/GenBank/DDBJ whole genome shotgun (WGS) entry which is preliminary data.</text>
</comment>
<feature type="compositionally biased region" description="Polar residues" evidence="1">
    <location>
        <begin position="1"/>
        <end position="24"/>
    </location>
</feature>
<gene>
    <name evidence="2" type="ORF">GCM10010411_55900</name>
</gene>
<dbReference type="EMBL" id="BAAATD010000008">
    <property type="protein sequence ID" value="GAA2613823.1"/>
    <property type="molecule type" value="Genomic_DNA"/>
</dbReference>
<reference evidence="3" key="1">
    <citation type="journal article" date="2019" name="Int. J. Syst. Evol. Microbiol.">
        <title>The Global Catalogue of Microorganisms (GCM) 10K type strain sequencing project: providing services to taxonomists for standard genome sequencing and annotation.</title>
        <authorList>
            <consortium name="The Broad Institute Genomics Platform"/>
            <consortium name="The Broad Institute Genome Sequencing Center for Infectious Disease"/>
            <person name="Wu L."/>
            <person name="Ma J."/>
        </authorList>
    </citation>
    <scope>NUCLEOTIDE SEQUENCE [LARGE SCALE GENOMIC DNA]</scope>
    <source>
        <strain evidence="3">JCM 6833</strain>
    </source>
</reference>